<protein>
    <submittedName>
        <fullName evidence="2">Uncharacterized protein</fullName>
    </submittedName>
</protein>
<gene>
    <name evidence="2" type="ORF">QYE76_033999</name>
</gene>
<name>A0AAD8VM22_LOLMU</name>
<accession>A0AAD8VM22</accession>
<comment type="caution">
    <text evidence="2">The sequence shown here is derived from an EMBL/GenBank/DDBJ whole genome shotgun (WGS) entry which is preliminary data.</text>
</comment>
<feature type="region of interest" description="Disordered" evidence="1">
    <location>
        <begin position="63"/>
        <end position="87"/>
    </location>
</feature>
<proteinExistence type="predicted"/>
<keyword evidence="3" id="KW-1185">Reference proteome</keyword>
<organism evidence="2 3">
    <name type="scientific">Lolium multiflorum</name>
    <name type="common">Italian ryegrass</name>
    <name type="synonym">Lolium perenne subsp. multiflorum</name>
    <dbReference type="NCBI Taxonomy" id="4521"/>
    <lineage>
        <taxon>Eukaryota</taxon>
        <taxon>Viridiplantae</taxon>
        <taxon>Streptophyta</taxon>
        <taxon>Embryophyta</taxon>
        <taxon>Tracheophyta</taxon>
        <taxon>Spermatophyta</taxon>
        <taxon>Magnoliopsida</taxon>
        <taxon>Liliopsida</taxon>
        <taxon>Poales</taxon>
        <taxon>Poaceae</taxon>
        <taxon>BOP clade</taxon>
        <taxon>Pooideae</taxon>
        <taxon>Poodae</taxon>
        <taxon>Poeae</taxon>
        <taxon>Poeae Chloroplast Group 2 (Poeae type)</taxon>
        <taxon>Loliodinae</taxon>
        <taxon>Loliinae</taxon>
        <taxon>Lolium</taxon>
    </lineage>
</organism>
<dbReference type="EMBL" id="JAUUTY010000007">
    <property type="protein sequence ID" value="KAK1610326.1"/>
    <property type="molecule type" value="Genomic_DNA"/>
</dbReference>
<sequence length="87" mass="9532">MENYLLMGARNADEDAVKQNMEEFSWGTSLVPQGRDPSQAKRLSRADEAWHTSGRLCSAALHSTSSSMCSPPAARCSGFVGARSRRR</sequence>
<evidence type="ECO:0000256" key="1">
    <source>
        <dbReference type="SAM" id="MobiDB-lite"/>
    </source>
</evidence>
<evidence type="ECO:0000313" key="2">
    <source>
        <dbReference type="EMBL" id="KAK1610326.1"/>
    </source>
</evidence>
<dbReference type="AlphaFoldDB" id="A0AAD8VM22"/>
<evidence type="ECO:0000313" key="3">
    <source>
        <dbReference type="Proteomes" id="UP001231189"/>
    </source>
</evidence>
<dbReference type="Proteomes" id="UP001231189">
    <property type="component" value="Unassembled WGS sequence"/>
</dbReference>
<reference evidence="2" key="1">
    <citation type="submission" date="2023-07" db="EMBL/GenBank/DDBJ databases">
        <title>A chromosome-level genome assembly of Lolium multiflorum.</title>
        <authorList>
            <person name="Chen Y."/>
            <person name="Copetti D."/>
            <person name="Kolliker R."/>
            <person name="Studer B."/>
        </authorList>
    </citation>
    <scope>NUCLEOTIDE SEQUENCE</scope>
    <source>
        <strain evidence="2">02402/16</strain>
        <tissue evidence="2">Leaf</tissue>
    </source>
</reference>